<protein>
    <submittedName>
        <fullName evidence="2">Acetyltransferase</fullName>
    </submittedName>
</protein>
<dbReference type="GO" id="GO:0016747">
    <property type="term" value="F:acyltransferase activity, transferring groups other than amino-acyl groups"/>
    <property type="evidence" value="ECO:0007669"/>
    <property type="project" value="InterPro"/>
</dbReference>
<evidence type="ECO:0000259" key="1">
    <source>
        <dbReference type="PROSITE" id="PS51186"/>
    </source>
</evidence>
<dbReference type="PANTHER" id="PTHR43233:SF1">
    <property type="entry name" value="FAMILY N-ACETYLTRANSFERASE, PUTATIVE (AFU_ORTHOLOGUE AFUA_6G03350)-RELATED"/>
    <property type="match status" value="1"/>
</dbReference>
<dbReference type="Proteomes" id="UP000006346">
    <property type="component" value="Chromosome"/>
</dbReference>
<dbReference type="KEGG" id="dor:Desor_3158"/>
<keyword evidence="3" id="KW-1185">Reference proteome</keyword>
<dbReference type="eggNOG" id="COG0454">
    <property type="taxonomic scope" value="Bacteria"/>
</dbReference>
<accession>G7W6N0</accession>
<reference evidence="2 3" key="2">
    <citation type="journal article" date="2012" name="J. Bacteriol.">
        <title>Complete genome sequences of Desulfosporosinus orientis DSM765T, Desulfosporosinus youngiae DSM17734T, Desulfosporosinus meridiei DSM13257T, and Desulfosporosinus acidiphilus DSM22704T.</title>
        <authorList>
            <person name="Pester M."/>
            <person name="Brambilla E."/>
            <person name="Alazard D."/>
            <person name="Rattei T."/>
            <person name="Weinmaier T."/>
            <person name="Han J."/>
            <person name="Lucas S."/>
            <person name="Lapidus A."/>
            <person name="Cheng J.F."/>
            <person name="Goodwin L."/>
            <person name="Pitluck S."/>
            <person name="Peters L."/>
            <person name="Ovchinnikova G."/>
            <person name="Teshima H."/>
            <person name="Detter J.C."/>
            <person name="Han C.S."/>
            <person name="Tapia R."/>
            <person name="Land M.L."/>
            <person name="Hauser L."/>
            <person name="Kyrpides N.C."/>
            <person name="Ivanova N.N."/>
            <person name="Pagani I."/>
            <person name="Huntmann M."/>
            <person name="Wei C.L."/>
            <person name="Davenport K.W."/>
            <person name="Daligault H."/>
            <person name="Chain P.S."/>
            <person name="Chen A."/>
            <person name="Mavromatis K."/>
            <person name="Markowitz V."/>
            <person name="Szeto E."/>
            <person name="Mikhailova N."/>
            <person name="Pati A."/>
            <person name="Wagner M."/>
            <person name="Woyke T."/>
            <person name="Ollivier B."/>
            <person name="Klenk H.P."/>
            <person name="Spring S."/>
            <person name="Loy A."/>
        </authorList>
    </citation>
    <scope>NUCLEOTIDE SEQUENCE [LARGE SCALE GENOMIC DNA]</scope>
    <source>
        <strain evidence="3">ATCC 19365 / DSM 765 / NCIMB 8382 / VKM B-1628</strain>
    </source>
</reference>
<reference evidence="3" key="1">
    <citation type="submission" date="2011-11" db="EMBL/GenBank/DDBJ databases">
        <title>Complete sequence of Desulfosporosinus orientis DSM 765.</title>
        <authorList>
            <person name="Lucas S."/>
            <person name="Han J."/>
            <person name="Lapidus A."/>
            <person name="Cheng J.-F."/>
            <person name="Goodwin L."/>
            <person name="Pitluck S."/>
            <person name="Peters L."/>
            <person name="Ovchinnikova G."/>
            <person name="Teshima H."/>
            <person name="Detter J.C."/>
            <person name="Han C."/>
            <person name="Tapia R."/>
            <person name="Land M."/>
            <person name="Hauser L."/>
            <person name="Kyrpides N."/>
            <person name="Ivanova N."/>
            <person name="Pagani I."/>
            <person name="Pester M."/>
            <person name="Spring S."/>
            <person name="Ollivier B."/>
            <person name="Rattei T."/>
            <person name="Klenk H.-P."/>
            <person name="Wagner M."/>
            <person name="Loy A."/>
            <person name="Woyke T."/>
        </authorList>
    </citation>
    <scope>NUCLEOTIDE SEQUENCE [LARGE SCALE GENOMIC DNA]</scope>
    <source>
        <strain evidence="3">ATCC 19365 / DSM 765 / NCIMB 8382 / VKM B-1628</strain>
    </source>
</reference>
<sequence>MLTYKTGIDCINWSKLFQLYDRIGLVAGLAKSREYEKIKEAFVQSYKLATAWDGDSLVGAGRLLSDGICYGMIFDLGVLPEYQRMGIGRGILDQLLQNNEHLRVHLTSTFGTEDFYKKNGFKQHKTAFAKYPFDSEYLMD</sequence>
<dbReference type="InterPro" id="IPR053144">
    <property type="entry name" value="Acetyltransferase_Butenolide"/>
</dbReference>
<dbReference type="Pfam" id="PF13673">
    <property type="entry name" value="Acetyltransf_10"/>
    <property type="match status" value="1"/>
</dbReference>
<dbReference type="STRING" id="768706.Desor_3158"/>
<organism evidence="2 3">
    <name type="scientific">Desulfosporosinus orientis (strain ATCC 19365 / DSM 765 / NCIMB 8382 / VKM B-1628 / Singapore I)</name>
    <name type="common">Desulfotomaculum orientis</name>
    <dbReference type="NCBI Taxonomy" id="768706"/>
    <lineage>
        <taxon>Bacteria</taxon>
        <taxon>Bacillati</taxon>
        <taxon>Bacillota</taxon>
        <taxon>Clostridia</taxon>
        <taxon>Eubacteriales</taxon>
        <taxon>Desulfitobacteriaceae</taxon>
        <taxon>Desulfosporosinus</taxon>
    </lineage>
</organism>
<dbReference type="InterPro" id="IPR000182">
    <property type="entry name" value="GNAT_dom"/>
</dbReference>
<dbReference type="HOGENOM" id="CLU_086503_3_0_9"/>
<feature type="domain" description="N-acetyltransferase" evidence="1">
    <location>
        <begin position="6"/>
        <end position="140"/>
    </location>
</feature>
<dbReference type="InterPro" id="IPR016181">
    <property type="entry name" value="Acyl_CoA_acyltransferase"/>
</dbReference>
<dbReference type="OrthoDB" id="9797178at2"/>
<dbReference type="AlphaFoldDB" id="G7W6N0"/>
<gene>
    <name evidence="2" type="ordered locus">Desor_3158</name>
</gene>
<dbReference type="PANTHER" id="PTHR43233">
    <property type="entry name" value="FAMILY N-ACETYLTRANSFERASE, PUTATIVE (AFU_ORTHOLOGUE AFUA_6G03350)-RELATED"/>
    <property type="match status" value="1"/>
</dbReference>
<name>G7W6N0_DESOD</name>
<proteinExistence type="predicted"/>
<dbReference type="PROSITE" id="PS51186">
    <property type="entry name" value="GNAT"/>
    <property type="match status" value="1"/>
</dbReference>
<evidence type="ECO:0000313" key="2">
    <source>
        <dbReference type="EMBL" id="AET68668.1"/>
    </source>
</evidence>
<evidence type="ECO:0000313" key="3">
    <source>
        <dbReference type="Proteomes" id="UP000006346"/>
    </source>
</evidence>
<dbReference type="EMBL" id="CP003108">
    <property type="protein sequence ID" value="AET68668.1"/>
    <property type="molecule type" value="Genomic_DNA"/>
</dbReference>
<dbReference type="SUPFAM" id="SSF55729">
    <property type="entry name" value="Acyl-CoA N-acyltransferases (Nat)"/>
    <property type="match status" value="1"/>
</dbReference>
<dbReference type="RefSeq" id="WP_014185476.1">
    <property type="nucleotide sequence ID" value="NC_016584.1"/>
</dbReference>
<dbReference type="CDD" id="cd04301">
    <property type="entry name" value="NAT_SF"/>
    <property type="match status" value="1"/>
</dbReference>
<keyword evidence="2" id="KW-0808">Transferase</keyword>
<dbReference type="Gene3D" id="3.40.630.30">
    <property type="match status" value="1"/>
</dbReference>